<keyword evidence="2" id="KW-0217">Developmental protein</keyword>
<evidence type="ECO:0000256" key="4">
    <source>
        <dbReference type="ARBA" id="ARBA00022902"/>
    </source>
</evidence>
<feature type="compositionally biased region" description="Basic residues" evidence="8">
    <location>
        <begin position="283"/>
        <end position="292"/>
    </location>
</feature>
<dbReference type="PANTHER" id="PTHR19290:SF169">
    <property type="entry name" value="PROTEIN ATONAL"/>
    <property type="match status" value="1"/>
</dbReference>
<keyword evidence="4" id="KW-0524">Neurogenesis</keyword>
<dbReference type="CDD" id="cd19715">
    <property type="entry name" value="bHLH_TS_amos_like"/>
    <property type="match status" value="1"/>
</dbReference>
<dbReference type="GO" id="GO:0061564">
    <property type="term" value="P:axon development"/>
    <property type="evidence" value="ECO:0007669"/>
    <property type="project" value="TreeGrafter"/>
</dbReference>
<dbReference type="InterPro" id="IPR011598">
    <property type="entry name" value="bHLH_dom"/>
</dbReference>
<protein>
    <submittedName>
        <fullName evidence="10">Protein atonal</fullName>
    </submittedName>
</protein>
<dbReference type="Pfam" id="PF00010">
    <property type="entry name" value="HLH"/>
    <property type="match status" value="1"/>
</dbReference>
<dbReference type="InterPro" id="IPR036638">
    <property type="entry name" value="HLH_DNA-bd_sf"/>
</dbReference>
<evidence type="ECO:0000313" key="11">
    <source>
        <dbReference type="Proteomes" id="UP000027135"/>
    </source>
</evidence>
<proteinExistence type="predicted"/>
<dbReference type="AlphaFoldDB" id="A0A067REK2"/>
<keyword evidence="3" id="KW-0221">Differentiation</keyword>
<name>A0A067REK2_ZOONE</name>
<keyword evidence="5" id="KW-0805">Transcription regulation</keyword>
<feature type="domain" description="BHLH" evidence="9">
    <location>
        <begin position="303"/>
        <end position="355"/>
    </location>
</feature>
<dbReference type="SUPFAM" id="SSF47459">
    <property type="entry name" value="HLH, helix-loop-helix DNA-binding domain"/>
    <property type="match status" value="1"/>
</dbReference>
<evidence type="ECO:0000313" key="10">
    <source>
        <dbReference type="EMBL" id="KDR22177.1"/>
    </source>
</evidence>
<keyword evidence="6" id="KW-0804">Transcription</keyword>
<dbReference type="SMART" id="SM00353">
    <property type="entry name" value="HLH"/>
    <property type="match status" value="1"/>
</dbReference>
<dbReference type="eggNOG" id="KOG4395">
    <property type="taxonomic scope" value="Eukaryota"/>
</dbReference>
<comment type="subcellular location">
    <subcellularLocation>
        <location evidence="1">Nucleus</location>
    </subcellularLocation>
</comment>
<feature type="compositionally biased region" description="Acidic residues" evidence="8">
    <location>
        <begin position="257"/>
        <end position="267"/>
    </location>
</feature>
<dbReference type="InParanoid" id="A0A067REK2"/>
<gene>
    <name evidence="10" type="ORF">L798_02665</name>
</gene>
<dbReference type="EMBL" id="KK852517">
    <property type="protein sequence ID" value="KDR22177.1"/>
    <property type="molecule type" value="Genomic_DNA"/>
</dbReference>
<dbReference type="Gene3D" id="4.10.280.10">
    <property type="entry name" value="Helix-loop-helix DNA-binding domain"/>
    <property type="match status" value="1"/>
</dbReference>
<dbReference type="InterPro" id="IPR050359">
    <property type="entry name" value="bHLH_transcription_factors"/>
</dbReference>
<sequence length="360" mass="40537">MAAATDMFRYIYLCGNKDNSDTSSFVTTSTESAVLPPSPSNQHSAQTTYVLPHLCSDTSSQFISSSLTSTSPLPFTCPSTHSPITKLSPNILKNSSSSSLHNRSFDNLSDGCHTPSPDSFRSVSPTSDIMDQQSNLPVLHKFGAENDKQYTPLQNYAFRGPATSHLNNVYEYNKSYQRMAIDENVNKNSLVSLAMEAAKDIRKSNGQNRRSVVVSNNSQRTLKTIDEKKDSAYLKQKSEDFSSTGCDMIDNECDDFDDDSLMQDSGDESMCHDDIRHEEKRKQQQKTKRRSSNKLVSPVVMKKRRLAANARERRRMQNLNKAFDRLRTHLPSLGNDRQLSKFETLQMAQTYITALNDLLQ</sequence>
<dbReference type="PANTHER" id="PTHR19290">
    <property type="entry name" value="BASIC HELIX-LOOP-HELIX PROTEIN NEUROGENIN-RELATED"/>
    <property type="match status" value="1"/>
</dbReference>
<evidence type="ECO:0000256" key="3">
    <source>
        <dbReference type="ARBA" id="ARBA00022782"/>
    </source>
</evidence>
<evidence type="ECO:0000256" key="5">
    <source>
        <dbReference type="ARBA" id="ARBA00023015"/>
    </source>
</evidence>
<evidence type="ECO:0000256" key="8">
    <source>
        <dbReference type="SAM" id="MobiDB-lite"/>
    </source>
</evidence>
<dbReference type="STRING" id="136037.A0A067REK2"/>
<keyword evidence="11" id="KW-1185">Reference proteome</keyword>
<dbReference type="GO" id="GO:0070888">
    <property type="term" value="F:E-box binding"/>
    <property type="evidence" value="ECO:0007669"/>
    <property type="project" value="TreeGrafter"/>
</dbReference>
<evidence type="ECO:0000259" key="9">
    <source>
        <dbReference type="PROSITE" id="PS50888"/>
    </source>
</evidence>
<evidence type="ECO:0000256" key="2">
    <source>
        <dbReference type="ARBA" id="ARBA00022473"/>
    </source>
</evidence>
<dbReference type="GO" id="GO:0000981">
    <property type="term" value="F:DNA-binding transcription factor activity, RNA polymerase II-specific"/>
    <property type="evidence" value="ECO:0007669"/>
    <property type="project" value="TreeGrafter"/>
</dbReference>
<dbReference type="GO" id="GO:0005634">
    <property type="term" value="C:nucleus"/>
    <property type="evidence" value="ECO:0007669"/>
    <property type="project" value="UniProtKB-SubCell"/>
</dbReference>
<evidence type="ECO:0000256" key="6">
    <source>
        <dbReference type="ARBA" id="ARBA00023163"/>
    </source>
</evidence>
<dbReference type="GO" id="GO:0045944">
    <property type="term" value="P:positive regulation of transcription by RNA polymerase II"/>
    <property type="evidence" value="ECO:0007669"/>
    <property type="project" value="TreeGrafter"/>
</dbReference>
<dbReference type="OrthoDB" id="6161578at2759"/>
<feature type="compositionally biased region" description="Basic and acidic residues" evidence="8">
    <location>
        <begin position="269"/>
        <end position="282"/>
    </location>
</feature>
<evidence type="ECO:0000256" key="1">
    <source>
        <dbReference type="ARBA" id="ARBA00004123"/>
    </source>
</evidence>
<dbReference type="PROSITE" id="PS50888">
    <property type="entry name" value="BHLH"/>
    <property type="match status" value="1"/>
</dbReference>
<accession>A0A067REK2</accession>
<reference evidence="10 11" key="1">
    <citation type="journal article" date="2014" name="Nat. Commun.">
        <title>Molecular traces of alternative social organization in a termite genome.</title>
        <authorList>
            <person name="Terrapon N."/>
            <person name="Li C."/>
            <person name="Robertson H.M."/>
            <person name="Ji L."/>
            <person name="Meng X."/>
            <person name="Booth W."/>
            <person name="Chen Z."/>
            <person name="Childers C.P."/>
            <person name="Glastad K.M."/>
            <person name="Gokhale K."/>
            <person name="Gowin J."/>
            <person name="Gronenberg W."/>
            <person name="Hermansen R.A."/>
            <person name="Hu H."/>
            <person name="Hunt B.G."/>
            <person name="Huylmans A.K."/>
            <person name="Khalil S.M."/>
            <person name="Mitchell R.D."/>
            <person name="Munoz-Torres M.C."/>
            <person name="Mustard J.A."/>
            <person name="Pan H."/>
            <person name="Reese J.T."/>
            <person name="Scharf M.E."/>
            <person name="Sun F."/>
            <person name="Vogel H."/>
            <person name="Xiao J."/>
            <person name="Yang W."/>
            <person name="Yang Z."/>
            <person name="Yang Z."/>
            <person name="Zhou J."/>
            <person name="Zhu J."/>
            <person name="Brent C.S."/>
            <person name="Elsik C.G."/>
            <person name="Goodisman M.A."/>
            <person name="Liberles D.A."/>
            <person name="Roe R.M."/>
            <person name="Vargo E.L."/>
            <person name="Vilcinskas A."/>
            <person name="Wang J."/>
            <person name="Bornberg-Bauer E."/>
            <person name="Korb J."/>
            <person name="Zhang G."/>
            <person name="Liebig J."/>
        </authorList>
    </citation>
    <scope>NUCLEOTIDE SEQUENCE [LARGE SCALE GENOMIC DNA]</scope>
    <source>
        <tissue evidence="10">Whole organism</tissue>
    </source>
</reference>
<dbReference type="GO" id="GO:0016360">
    <property type="term" value="P:sensory organ precursor cell fate determination"/>
    <property type="evidence" value="ECO:0007669"/>
    <property type="project" value="UniProtKB-ARBA"/>
</dbReference>
<keyword evidence="7" id="KW-0539">Nucleus</keyword>
<feature type="region of interest" description="Disordered" evidence="8">
    <location>
        <begin position="257"/>
        <end position="295"/>
    </location>
</feature>
<organism evidence="10 11">
    <name type="scientific">Zootermopsis nevadensis</name>
    <name type="common">Dampwood termite</name>
    <dbReference type="NCBI Taxonomy" id="136037"/>
    <lineage>
        <taxon>Eukaryota</taxon>
        <taxon>Metazoa</taxon>
        <taxon>Ecdysozoa</taxon>
        <taxon>Arthropoda</taxon>
        <taxon>Hexapoda</taxon>
        <taxon>Insecta</taxon>
        <taxon>Pterygota</taxon>
        <taxon>Neoptera</taxon>
        <taxon>Polyneoptera</taxon>
        <taxon>Dictyoptera</taxon>
        <taxon>Blattodea</taxon>
        <taxon>Blattoidea</taxon>
        <taxon>Termitoidae</taxon>
        <taxon>Termopsidae</taxon>
        <taxon>Zootermopsis</taxon>
    </lineage>
</organism>
<dbReference type="Proteomes" id="UP000027135">
    <property type="component" value="Unassembled WGS sequence"/>
</dbReference>
<evidence type="ECO:0000256" key="7">
    <source>
        <dbReference type="ARBA" id="ARBA00023242"/>
    </source>
</evidence>
<dbReference type="FunFam" id="4.10.280.10:FF:000025">
    <property type="entry name" value="protein atonal homolog 7"/>
    <property type="match status" value="1"/>
</dbReference>
<dbReference type="GO" id="GO:0046982">
    <property type="term" value="F:protein heterodimerization activity"/>
    <property type="evidence" value="ECO:0007669"/>
    <property type="project" value="UniProtKB-ARBA"/>
</dbReference>